<keyword evidence="2" id="KW-1185">Reference proteome</keyword>
<evidence type="ECO:0000313" key="1">
    <source>
        <dbReference type="EMBL" id="GAA1990962.1"/>
    </source>
</evidence>
<protein>
    <submittedName>
        <fullName evidence="1">Uncharacterized protein</fullName>
    </submittedName>
</protein>
<dbReference type="RefSeq" id="WP_344431163.1">
    <property type="nucleotide sequence ID" value="NZ_BAAANN010000057.1"/>
</dbReference>
<evidence type="ECO:0000313" key="2">
    <source>
        <dbReference type="Proteomes" id="UP001501116"/>
    </source>
</evidence>
<proteinExistence type="predicted"/>
<organism evidence="1 2">
    <name type="scientific">Amycolatopsis minnesotensis</name>
    <dbReference type="NCBI Taxonomy" id="337894"/>
    <lineage>
        <taxon>Bacteria</taxon>
        <taxon>Bacillati</taxon>
        <taxon>Actinomycetota</taxon>
        <taxon>Actinomycetes</taxon>
        <taxon>Pseudonocardiales</taxon>
        <taxon>Pseudonocardiaceae</taxon>
        <taxon>Amycolatopsis</taxon>
    </lineage>
</organism>
<name>A0ABP5E582_9PSEU</name>
<reference evidence="2" key="1">
    <citation type="journal article" date="2019" name="Int. J. Syst. Evol. Microbiol.">
        <title>The Global Catalogue of Microorganisms (GCM) 10K type strain sequencing project: providing services to taxonomists for standard genome sequencing and annotation.</title>
        <authorList>
            <consortium name="The Broad Institute Genomics Platform"/>
            <consortium name="The Broad Institute Genome Sequencing Center for Infectious Disease"/>
            <person name="Wu L."/>
            <person name="Ma J."/>
        </authorList>
    </citation>
    <scope>NUCLEOTIDE SEQUENCE [LARGE SCALE GENOMIC DNA]</scope>
    <source>
        <strain evidence="2">JCM 14545</strain>
    </source>
</reference>
<gene>
    <name evidence="1" type="ORF">GCM10009754_81800</name>
</gene>
<comment type="caution">
    <text evidence="1">The sequence shown here is derived from an EMBL/GenBank/DDBJ whole genome shotgun (WGS) entry which is preliminary data.</text>
</comment>
<dbReference type="EMBL" id="BAAANN010000057">
    <property type="protein sequence ID" value="GAA1990962.1"/>
    <property type="molecule type" value="Genomic_DNA"/>
</dbReference>
<accession>A0ABP5E582</accession>
<sequence>MLALVAVPVLAVATRSRFYLARPNTVIEAEDLRATHECSVCGDAYELPDIADCAKQQGAICSLCCTLDATCHDQCQRPGASPVALGLPEMR</sequence>
<dbReference type="Proteomes" id="UP001501116">
    <property type="component" value="Unassembled WGS sequence"/>
</dbReference>